<dbReference type="PROSITE" id="PS50928">
    <property type="entry name" value="ABC_TM1"/>
    <property type="match status" value="1"/>
</dbReference>
<keyword evidence="4 10" id="KW-1003">Cell membrane</keyword>
<evidence type="ECO:0000259" key="11">
    <source>
        <dbReference type="PROSITE" id="PS50928"/>
    </source>
</evidence>
<dbReference type="AlphaFoldDB" id="A0A841FND1"/>
<accession>A0A841FND1</accession>
<keyword evidence="5 10" id="KW-0762">Sugar transport</keyword>
<feature type="transmembrane region" description="Helical" evidence="9">
    <location>
        <begin position="492"/>
        <end position="514"/>
    </location>
</feature>
<dbReference type="InterPro" id="IPR035277">
    <property type="entry name" value="MalF_N"/>
</dbReference>
<comment type="similarity">
    <text evidence="2 10">Belongs to the binding-protein-dependent transport system permease family. MalFG subfamily.</text>
</comment>
<sequence length="525" mass="56507">MDAVQTASRQRSPGYAGTSLTGLVVRITLLGVVAALAVWAVLPLIGARSWIGVGVVAAATALLFWIYLTPNKRLPLKYLVPGTLLLIAFQIVPVLFTLSTSVTNFGDGHRGSKDEAIVSIQTASITQVPGSPEYDLAIATGGDDTLVFILSDPATGRYWAGDADGLKDLVPADVQKGLSGKITEARGYTILTAAEAAERSQEITDLAVPVDGGGIRANGLSKAFKGTSSRAYDQACDCVRDSVTGEVWTADPETGYFTDAAGQSLPQGWQVAVGLDNYTRVVTDEKIRGPFLSVLWWNFAFAILSVLVTFGLGLLCAIALHKERLRAKFLYRTLIVLPYAMPAFAMLLIWRDMFNQDFGLINTMFGLDVGWFSNPWTARFAVILVQLWLGFPYMFLVATGALQAIPSETLEAAKIDGATGWQAFRRITLPLLLVSLTPLLISSFAFNFNNFNAIQLTTGGGPFAAGNSSVGATDLLITYTYRLAFGGQGAQYGFAAAVSVFIFLIVATVSVIGFRRTRAQEEIYR</sequence>
<reference evidence="12 13" key="1">
    <citation type="submission" date="2020-08" db="EMBL/GenBank/DDBJ databases">
        <title>Genomic Encyclopedia of Type Strains, Phase IV (KMG-IV): sequencing the most valuable type-strain genomes for metagenomic binning, comparative biology and taxonomic classification.</title>
        <authorList>
            <person name="Goeker M."/>
        </authorList>
    </citation>
    <scope>NUCLEOTIDE SEQUENCE [LARGE SCALE GENOMIC DNA]</scope>
    <source>
        <strain evidence="12 13">YIM 65646</strain>
    </source>
</reference>
<dbReference type="Gene3D" id="1.20.58.370">
    <property type="entry name" value="MalF N-terminal region-like"/>
    <property type="match status" value="1"/>
</dbReference>
<dbReference type="Pfam" id="PF16296">
    <property type="entry name" value="TM_PBP2_N"/>
    <property type="match status" value="1"/>
</dbReference>
<evidence type="ECO:0000256" key="8">
    <source>
        <dbReference type="ARBA" id="ARBA00023136"/>
    </source>
</evidence>
<name>A0A841FND1_9ACTN</name>
<dbReference type="GO" id="GO:0015423">
    <property type="term" value="F:ABC-type maltose transporter activity"/>
    <property type="evidence" value="ECO:0007669"/>
    <property type="project" value="TreeGrafter"/>
</dbReference>
<dbReference type="CDD" id="cd06261">
    <property type="entry name" value="TM_PBP2"/>
    <property type="match status" value="1"/>
</dbReference>
<feature type="transmembrane region" description="Helical" evidence="9">
    <location>
        <begin position="47"/>
        <end position="66"/>
    </location>
</feature>
<comment type="caution">
    <text evidence="12">The sequence shown here is derived from an EMBL/GenBank/DDBJ whole genome shotgun (WGS) entry which is preliminary data.</text>
</comment>
<evidence type="ECO:0000256" key="3">
    <source>
        <dbReference type="ARBA" id="ARBA00022448"/>
    </source>
</evidence>
<evidence type="ECO:0000313" key="13">
    <source>
        <dbReference type="Proteomes" id="UP000548476"/>
    </source>
</evidence>
<dbReference type="GO" id="GO:0042956">
    <property type="term" value="P:maltodextrin transmembrane transport"/>
    <property type="evidence" value="ECO:0007669"/>
    <property type="project" value="TreeGrafter"/>
</dbReference>
<evidence type="ECO:0000256" key="7">
    <source>
        <dbReference type="ARBA" id="ARBA00022989"/>
    </source>
</evidence>
<evidence type="ECO:0000313" key="12">
    <source>
        <dbReference type="EMBL" id="MBB6035308.1"/>
    </source>
</evidence>
<evidence type="ECO:0000256" key="6">
    <source>
        <dbReference type="ARBA" id="ARBA00022692"/>
    </source>
</evidence>
<dbReference type="GO" id="GO:1990060">
    <property type="term" value="C:maltose transport complex"/>
    <property type="evidence" value="ECO:0007669"/>
    <property type="project" value="TreeGrafter"/>
</dbReference>
<evidence type="ECO:0000256" key="5">
    <source>
        <dbReference type="ARBA" id="ARBA00022597"/>
    </source>
</evidence>
<feature type="transmembrane region" description="Helical" evidence="9">
    <location>
        <begin position="380"/>
        <end position="406"/>
    </location>
</feature>
<dbReference type="EMBL" id="JACHGT010000006">
    <property type="protein sequence ID" value="MBB6035308.1"/>
    <property type="molecule type" value="Genomic_DNA"/>
</dbReference>
<dbReference type="Proteomes" id="UP000548476">
    <property type="component" value="Unassembled WGS sequence"/>
</dbReference>
<comment type="subcellular location">
    <subcellularLocation>
        <location evidence="1 9">Cell membrane</location>
        <topology evidence="1 9">Multi-pass membrane protein</topology>
    </subcellularLocation>
</comment>
<dbReference type="InterPro" id="IPR032550">
    <property type="entry name" value="TM_PBP2_N"/>
</dbReference>
<evidence type="ECO:0000256" key="2">
    <source>
        <dbReference type="ARBA" id="ARBA00009047"/>
    </source>
</evidence>
<feature type="domain" description="ABC transmembrane type-1" evidence="11">
    <location>
        <begin position="295"/>
        <end position="513"/>
    </location>
</feature>
<feature type="transmembrane region" description="Helical" evidence="9">
    <location>
        <begin position="427"/>
        <end position="446"/>
    </location>
</feature>
<dbReference type="InterPro" id="IPR035906">
    <property type="entry name" value="MetI-like_sf"/>
</dbReference>
<organism evidence="12 13">
    <name type="scientific">Phytomonospora endophytica</name>
    <dbReference type="NCBI Taxonomy" id="714109"/>
    <lineage>
        <taxon>Bacteria</taxon>
        <taxon>Bacillati</taxon>
        <taxon>Actinomycetota</taxon>
        <taxon>Actinomycetes</taxon>
        <taxon>Micromonosporales</taxon>
        <taxon>Micromonosporaceae</taxon>
        <taxon>Phytomonospora</taxon>
    </lineage>
</organism>
<keyword evidence="7 9" id="KW-1133">Transmembrane helix</keyword>
<feature type="transmembrane region" description="Helical" evidence="9">
    <location>
        <begin position="20"/>
        <end position="41"/>
    </location>
</feature>
<dbReference type="Pfam" id="PF00528">
    <property type="entry name" value="BPD_transp_1"/>
    <property type="match status" value="1"/>
</dbReference>
<evidence type="ECO:0000256" key="9">
    <source>
        <dbReference type="RuleBase" id="RU363032"/>
    </source>
</evidence>
<feature type="transmembrane region" description="Helical" evidence="9">
    <location>
        <begin position="329"/>
        <end position="350"/>
    </location>
</feature>
<gene>
    <name evidence="12" type="ORF">HNR73_003165</name>
</gene>
<keyword evidence="13" id="KW-1185">Reference proteome</keyword>
<dbReference type="InterPro" id="IPR000515">
    <property type="entry name" value="MetI-like"/>
</dbReference>
<keyword evidence="3 9" id="KW-0813">Transport</keyword>
<comment type="function">
    <text evidence="10">Part of the ABC transporter complex MalEFGK involved in maltose/maltodextrin import. Probably responsible for the translocation of the substrate across the membrane.</text>
</comment>
<evidence type="ECO:0000256" key="10">
    <source>
        <dbReference type="RuleBase" id="RU367050"/>
    </source>
</evidence>
<dbReference type="PANTHER" id="PTHR47314:SF1">
    <property type="entry name" value="MALTOSE_MALTODEXTRIN TRANSPORT SYSTEM PERMEASE PROTEIN MALF"/>
    <property type="match status" value="1"/>
</dbReference>
<keyword evidence="6 9" id="KW-0812">Transmembrane</keyword>
<dbReference type="SUPFAM" id="SSF161098">
    <property type="entry name" value="MetI-like"/>
    <property type="match status" value="1"/>
</dbReference>
<feature type="transmembrane region" description="Helical" evidence="9">
    <location>
        <begin position="78"/>
        <end position="96"/>
    </location>
</feature>
<dbReference type="Gene3D" id="3.10.650.10">
    <property type="entry name" value="MalF N-terminal region-like"/>
    <property type="match status" value="1"/>
</dbReference>
<evidence type="ECO:0000256" key="4">
    <source>
        <dbReference type="ARBA" id="ARBA00022475"/>
    </source>
</evidence>
<dbReference type="SUPFAM" id="SSF160964">
    <property type="entry name" value="MalF N-terminal region-like"/>
    <property type="match status" value="1"/>
</dbReference>
<keyword evidence="8 9" id="KW-0472">Membrane</keyword>
<dbReference type="Gene3D" id="1.10.3720.10">
    <property type="entry name" value="MetI-like"/>
    <property type="match status" value="1"/>
</dbReference>
<feature type="transmembrane region" description="Helical" evidence="9">
    <location>
        <begin position="295"/>
        <end position="320"/>
    </location>
</feature>
<evidence type="ECO:0000256" key="1">
    <source>
        <dbReference type="ARBA" id="ARBA00004651"/>
    </source>
</evidence>
<dbReference type="PANTHER" id="PTHR47314">
    <property type="entry name" value="MALTOSE/MALTODEXTRIN TRANSPORT SYSTEM PERMEASE PROTEIN MALF"/>
    <property type="match status" value="1"/>
</dbReference>
<proteinExistence type="inferred from homology"/>
<dbReference type="RefSeq" id="WP_184788154.1">
    <property type="nucleotide sequence ID" value="NZ_BONT01000004.1"/>
</dbReference>
<protein>
    <recommendedName>
        <fullName evidence="10">Maltose/maltodextrin transport system permease protein</fullName>
    </recommendedName>
</protein>